<dbReference type="Gene3D" id="2.60.120.10">
    <property type="entry name" value="Jelly Rolls"/>
    <property type="match status" value="1"/>
</dbReference>
<dbReference type="CDD" id="cd02209">
    <property type="entry name" value="cupin_XRE_C"/>
    <property type="match status" value="1"/>
</dbReference>
<evidence type="ECO:0000313" key="1">
    <source>
        <dbReference type="EMBL" id="BBI52254.1"/>
    </source>
</evidence>
<gene>
    <name evidence="1" type="ORF">HORIV_46750</name>
</gene>
<sequence length="256" mass="28120">MPFGRLVVGDESGLSAPNEFNDQGAIVRLMERHLGNPVVETYRMELSAGHIRRSAPHAPGVSERVVVLKGSMLVGSAERPQRLNPGESCEFAADVEHLYGAIDEPAVGMVFIEYPAQASHYQLADQTIDWPDSPQHWEGARSIFQRVAIETATGIAGSLLRIRHAPESTESLRQQIAEYTGVGTTDAWPIFSMAGRDEHGAFWAALPLSTTSAFVGDPLEEGGDVLTEAKWLSRLAEMPFCRIPQAWLKRTTARRN</sequence>
<dbReference type="SUPFAM" id="SSF51182">
    <property type="entry name" value="RmlC-like cupins"/>
    <property type="match status" value="1"/>
</dbReference>
<proteinExistence type="predicted"/>
<protein>
    <recommendedName>
        <fullName evidence="3">Cupin domain-containing protein</fullName>
    </recommendedName>
</protein>
<dbReference type="EMBL" id="AP019416">
    <property type="protein sequence ID" value="BBI52254.1"/>
    <property type="molecule type" value="Genomic_DNA"/>
</dbReference>
<evidence type="ECO:0000313" key="2">
    <source>
        <dbReference type="Proteomes" id="UP000289555"/>
    </source>
</evidence>
<organism evidence="1 2">
    <name type="scientific">Vreelandella olivaria</name>
    <dbReference type="NCBI Taxonomy" id="390919"/>
    <lineage>
        <taxon>Bacteria</taxon>
        <taxon>Pseudomonadati</taxon>
        <taxon>Pseudomonadota</taxon>
        <taxon>Gammaproteobacteria</taxon>
        <taxon>Oceanospirillales</taxon>
        <taxon>Halomonadaceae</taxon>
        <taxon>Vreelandella</taxon>
    </lineage>
</organism>
<dbReference type="InterPro" id="IPR014710">
    <property type="entry name" value="RmlC-like_jellyroll"/>
</dbReference>
<dbReference type="Proteomes" id="UP000289555">
    <property type="component" value="Chromosome"/>
</dbReference>
<reference evidence="2" key="1">
    <citation type="journal article" date="2019" name="Microbiol. Resour. Announc.">
        <title>Complete Genome Sequence of Halomonas olivaria, a Moderately Halophilic Bacterium Isolated from Olive Processing Effluents, Obtained by Nanopore Sequencing.</title>
        <authorList>
            <person name="Nagata S."/>
            <person name="Ii K.M."/>
            <person name="Tsukimi T."/>
            <person name="Miura M.C."/>
            <person name="Galipon J."/>
            <person name="Arakawa K."/>
        </authorList>
    </citation>
    <scope>NUCLEOTIDE SEQUENCE [LARGE SCALE GENOMIC DNA]</scope>
    <source>
        <strain evidence="2">TYRC17</strain>
    </source>
</reference>
<dbReference type="InterPro" id="IPR011051">
    <property type="entry name" value="RmlC_Cupin_sf"/>
</dbReference>
<evidence type="ECO:0008006" key="3">
    <source>
        <dbReference type="Google" id="ProtNLM"/>
    </source>
</evidence>
<keyword evidence="2" id="KW-1185">Reference proteome</keyword>
<accession>A0ABN5WZ57</accession>
<name>A0ABN5WZ57_9GAMM</name>